<reference evidence="1 2" key="1">
    <citation type="journal article" date="2018" name="Sci. Data">
        <title>The draft genome sequence of cork oak.</title>
        <authorList>
            <person name="Ramos A.M."/>
            <person name="Usie A."/>
            <person name="Barbosa P."/>
            <person name="Barros P.M."/>
            <person name="Capote T."/>
            <person name="Chaves I."/>
            <person name="Simoes F."/>
            <person name="Abreu I."/>
            <person name="Carrasquinho I."/>
            <person name="Faro C."/>
            <person name="Guimaraes J.B."/>
            <person name="Mendonca D."/>
            <person name="Nobrega F."/>
            <person name="Rodrigues L."/>
            <person name="Saibo N.J.M."/>
            <person name="Varela M.C."/>
            <person name="Egas C."/>
            <person name="Matos J."/>
            <person name="Miguel C.M."/>
            <person name="Oliveira M.M."/>
            <person name="Ricardo C.P."/>
            <person name="Goncalves S."/>
        </authorList>
    </citation>
    <scope>NUCLEOTIDE SEQUENCE [LARGE SCALE GENOMIC DNA]</scope>
    <source>
        <strain evidence="2">cv. HL8</strain>
    </source>
</reference>
<keyword evidence="2" id="KW-1185">Reference proteome</keyword>
<sequence length="245" mass="27926">MPWALMGDFNEVLNEEEKAGGNSVSQRRVGAIRDCMNVCHMLDLEFSGPKFTWTNKREFGNLIQCRLDRCWANPDWKEFFNEANVTHLARINSDHCPLLLNLCPNSGTASNGPFKFQSVWLSHTDFPMALSMMSVKHLPSPLSMCKCLTIQTSMGKCDLPGIGSLLQSSPYVETLVIDITSCNYMWPALVRDYDVVNHWKSKEIYFKSLLLQVKSVKILCFVDTFLKKEFILVVTFLLKNAKVLE</sequence>
<dbReference type="SUPFAM" id="SSF56219">
    <property type="entry name" value="DNase I-like"/>
    <property type="match status" value="1"/>
</dbReference>
<dbReference type="Proteomes" id="UP000237347">
    <property type="component" value="Unassembled WGS sequence"/>
</dbReference>
<dbReference type="InterPro" id="IPR036691">
    <property type="entry name" value="Endo/exonu/phosph_ase_sf"/>
</dbReference>
<name>A0AAW0IVF2_QUESU</name>
<evidence type="ECO:0000313" key="1">
    <source>
        <dbReference type="EMBL" id="KAK7818309.1"/>
    </source>
</evidence>
<protein>
    <submittedName>
        <fullName evidence="1">Uncharacterized protein</fullName>
    </submittedName>
</protein>
<comment type="caution">
    <text evidence="1">The sequence shown here is derived from an EMBL/GenBank/DDBJ whole genome shotgun (WGS) entry which is preliminary data.</text>
</comment>
<organism evidence="1 2">
    <name type="scientific">Quercus suber</name>
    <name type="common">Cork oak</name>
    <dbReference type="NCBI Taxonomy" id="58331"/>
    <lineage>
        <taxon>Eukaryota</taxon>
        <taxon>Viridiplantae</taxon>
        <taxon>Streptophyta</taxon>
        <taxon>Embryophyta</taxon>
        <taxon>Tracheophyta</taxon>
        <taxon>Spermatophyta</taxon>
        <taxon>Magnoliopsida</taxon>
        <taxon>eudicotyledons</taxon>
        <taxon>Gunneridae</taxon>
        <taxon>Pentapetalae</taxon>
        <taxon>rosids</taxon>
        <taxon>fabids</taxon>
        <taxon>Fagales</taxon>
        <taxon>Fagaceae</taxon>
        <taxon>Quercus</taxon>
    </lineage>
</organism>
<dbReference type="Gene3D" id="3.60.10.10">
    <property type="entry name" value="Endonuclease/exonuclease/phosphatase"/>
    <property type="match status" value="1"/>
</dbReference>
<dbReference type="PANTHER" id="PTHR33710:SF77">
    <property type="entry name" value="DNASE I-LIKE SUPERFAMILY PROTEIN"/>
    <property type="match status" value="1"/>
</dbReference>
<gene>
    <name evidence="1" type="ORF">CFP56_041504</name>
</gene>
<proteinExistence type="predicted"/>
<dbReference type="PANTHER" id="PTHR33710">
    <property type="entry name" value="BNAC02G09200D PROTEIN"/>
    <property type="match status" value="1"/>
</dbReference>
<dbReference type="EMBL" id="PKMF04000833">
    <property type="protein sequence ID" value="KAK7818309.1"/>
    <property type="molecule type" value="Genomic_DNA"/>
</dbReference>
<evidence type="ECO:0000313" key="2">
    <source>
        <dbReference type="Proteomes" id="UP000237347"/>
    </source>
</evidence>
<dbReference type="AlphaFoldDB" id="A0AAW0IVF2"/>
<accession>A0AAW0IVF2</accession>